<gene>
    <name evidence="2" type="ORF">CEXT_441441</name>
</gene>
<organism evidence="2 3">
    <name type="scientific">Caerostris extrusa</name>
    <name type="common">Bark spider</name>
    <name type="synonym">Caerostris bankana</name>
    <dbReference type="NCBI Taxonomy" id="172846"/>
    <lineage>
        <taxon>Eukaryota</taxon>
        <taxon>Metazoa</taxon>
        <taxon>Ecdysozoa</taxon>
        <taxon>Arthropoda</taxon>
        <taxon>Chelicerata</taxon>
        <taxon>Arachnida</taxon>
        <taxon>Araneae</taxon>
        <taxon>Araneomorphae</taxon>
        <taxon>Entelegynae</taxon>
        <taxon>Araneoidea</taxon>
        <taxon>Araneidae</taxon>
        <taxon>Caerostris</taxon>
    </lineage>
</organism>
<protein>
    <submittedName>
        <fullName evidence="2">Uncharacterized protein</fullName>
    </submittedName>
</protein>
<accession>A0AAV4PHY3</accession>
<name>A0AAV4PHY3_CAEEX</name>
<evidence type="ECO:0000313" key="3">
    <source>
        <dbReference type="Proteomes" id="UP001054945"/>
    </source>
</evidence>
<dbReference type="AlphaFoldDB" id="A0AAV4PHY3"/>
<comment type="caution">
    <text evidence="2">The sequence shown here is derived from an EMBL/GenBank/DDBJ whole genome shotgun (WGS) entry which is preliminary data.</text>
</comment>
<dbReference type="Proteomes" id="UP001054945">
    <property type="component" value="Unassembled WGS sequence"/>
</dbReference>
<dbReference type="EMBL" id="BPLR01004499">
    <property type="protein sequence ID" value="GIX95351.1"/>
    <property type="molecule type" value="Genomic_DNA"/>
</dbReference>
<keyword evidence="3" id="KW-1185">Reference proteome</keyword>
<sequence length="73" mass="8193">MTVERQTKPHLAQDQSENLTVQNLQSATTLEQVAKHDVERQTKQKRLSITNLPSLLNNEGGLLLRDPTIPFSA</sequence>
<feature type="region of interest" description="Disordered" evidence="1">
    <location>
        <begin position="1"/>
        <end position="20"/>
    </location>
</feature>
<evidence type="ECO:0000313" key="2">
    <source>
        <dbReference type="EMBL" id="GIX95351.1"/>
    </source>
</evidence>
<proteinExistence type="predicted"/>
<evidence type="ECO:0000256" key="1">
    <source>
        <dbReference type="SAM" id="MobiDB-lite"/>
    </source>
</evidence>
<reference evidence="2 3" key="1">
    <citation type="submission" date="2021-06" db="EMBL/GenBank/DDBJ databases">
        <title>Caerostris extrusa draft genome.</title>
        <authorList>
            <person name="Kono N."/>
            <person name="Arakawa K."/>
        </authorList>
    </citation>
    <scope>NUCLEOTIDE SEQUENCE [LARGE SCALE GENOMIC DNA]</scope>
</reference>